<evidence type="ECO:0000313" key="1">
    <source>
        <dbReference type="EMBL" id="KAJ8382622.1"/>
    </source>
</evidence>
<comment type="caution">
    <text evidence="1">The sequence shown here is derived from an EMBL/GenBank/DDBJ whole genome shotgun (WGS) entry which is preliminary data.</text>
</comment>
<dbReference type="Proteomes" id="UP001152622">
    <property type="component" value="Chromosome 1"/>
</dbReference>
<gene>
    <name evidence="1" type="ORF">SKAU_G00034000</name>
</gene>
<accession>A0A9Q1GGG0</accession>
<evidence type="ECO:0000313" key="2">
    <source>
        <dbReference type="Proteomes" id="UP001152622"/>
    </source>
</evidence>
<organism evidence="1 2">
    <name type="scientific">Synaphobranchus kaupii</name>
    <name type="common">Kaup's arrowtooth eel</name>
    <dbReference type="NCBI Taxonomy" id="118154"/>
    <lineage>
        <taxon>Eukaryota</taxon>
        <taxon>Metazoa</taxon>
        <taxon>Chordata</taxon>
        <taxon>Craniata</taxon>
        <taxon>Vertebrata</taxon>
        <taxon>Euteleostomi</taxon>
        <taxon>Actinopterygii</taxon>
        <taxon>Neopterygii</taxon>
        <taxon>Teleostei</taxon>
        <taxon>Anguilliformes</taxon>
        <taxon>Synaphobranchidae</taxon>
        <taxon>Synaphobranchus</taxon>
    </lineage>
</organism>
<keyword evidence="2" id="KW-1185">Reference proteome</keyword>
<dbReference type="AlphaFoldDB" id="A0A9Q1GGG0"/>
<reference evidence="1" key="1">
    <citation type="journal article" date="2023" name="Science">
        <title>Genome structures resolve the early diversification of teleost fishes.</title>
        <authorList>
            <person name="Parey E."/>
            <person name="Louis A."/>
            <person name="Montfort J."/>
            <person name="Bouchez O."/>
            <person name="Roques C."/>
            <person name="Iampietro C."/>
            <person name="Lluch J."/>
            <person name="Castinel A."/>
            <person name="Donnadieu C."/>
            <person name="Desvignes T."/>
            <person name="Floi Bucao C."/>
            <person name="Jouanno E."/>
            <person name="Wen M."/>
            <person name="Mejri S."/>
            <person name="Dirks R."/>
            <person name="Jansen H."/>
            <person name="Henkel C."/>
            <person name="Chen W.J."/>
            <person name="Zahm M."/>
            <person name="Cabau C."/>
            <person name="Klopp C."/>
            <person name="Thompson A.W."/>
            <person name="Robinson-Rechavi M."/>
            <person name="Braasch I."/>
            <person name="Lecointre G."/>
            <person name="Bobe J."/>
            <person name="Postlethwait J.H."/>
            <person name="Berthelot C."/>
            <person name="Roest Crollius H."/>
            <person name="Guiguen Y."/>
        </authorList>
    </citation>
    <scope>NUCLEOTIDE SEQUENCE</scope>
    <source>
        <strain evidence="1">WJC10195</strain>
    </source>
</reference>
<sequence>MYYPVQEPRVTNDHCFDEYKLTIYKCTSLPLLVNCGGSHQQIDRLRHTIRPPAICLGELRWRAPRNGRSVVFRQWRAALTLLGKRAEVFRLEVLGVALLDARLRRHLS</sequence>
<dbReference type="EMBL" id="JAINUF010000001">
    <property type="protein sequence ID" value="KAJ8382622.1"/>
    <property type="molecule type" value="Genomic_DNA"/>
</dbReference>
<name>A0A9Q1GGG0_SYNKA</name>
<proteinExistence type="predicted"/>
<protein>
    <submittedName>
        <fullName evidence="1">Uncharacterized protein</fullName>
    </submittedName>
</protein>